<evidence type="ECO:0000313" key="2">
    <source>
        <dbReference type="EMBL" id="OGG69064.1"/>
    </source>
</evidence>
<dbReference type="AlphaFoldDB" id="A0A1F6E5U1"/>
<feature type="region of interest" description="Disordered" evidence="1">
    <location>
        <begin position="60"/>
        <end position="102"/>
    </location>
</feature>
<name>A0A1F6E5U1_9BACT</name>
<feature type="compositionally biased region" description="Basic and acidic residues" evidence="1">
    <location>
        <begin position="89"/>
        <end position="102"/>
    </location>
</feature>
<evidence type="ECO:0000256" key="1">
    <source>
        <dbReference type="SAM" id="MobiDB-lite"/>
    </source>
</evidence>
<feature type="compositionally biased region" description="Basic and acidic residues" evidence="1">
    <location>
        <begin position="60"/>
        <end position="76"/>
    </location>
</feature>
<comment type="caution">
    <text evidence="2">The sequence shown here is derived from an EMBL/GenBank/DDBJ whole genome shotgun (WGS) entry which is preliminary data.</text>
</comment>
<dbReference type="EMBL" id="MFLL01000022">
    <property type="protein sequence ID" value="OGG69064.1"/>
    <property type="molecule type" value="Genomic_DNA"/>
</dbReference>
<proteinExistence type="predicted"/>
<evidence type="ECO:0000313" key="3">
    <source>
        <dbReference type="Proteomes" id="UP000176914"/>
    </source>
</evidence>
<reference evidence="2 3" key="1">
    <citation type="journal article" date="2016" name="Nat. Commun.">
        <title>Thousands of microbial genomes shed light on interconnected biogeochemical processes in an aquifer system.</title>
        <authorList>
            <person name="Anantharaman K."/>
            <person name="Brown C.T."/>
            <person name="Hug L.A."/>
            <person name="Sharon I."/>
            <person name="Castelle C.J."/>
            <person name="Probst A.J."/>
            <person name="Thomas B.C."/>
            <person name="Singh A."/>
            <person name="Wilkins M.J."/>
            <person name="Karaoz U."/>
            <person name="Brodie E.L."/>
            <person name="Williams K.H."/>
            <person name="Hubbard S.S."/>
            <person name="Banfield J.F."/>
        </authorList>
    </citation>
    <scope>NUCLEOTIDE SEQUENCE [LARGE SCALE GENOMIC DNA]</scope>
</reference>
<protein>
    <submittedName>
        <fullName evidence="2">Uncharacterized protein</fullName>
    </submittedName>
</protein>
<organism evidence="2 3">
    <name type="scientific">Candidatus Kaiserbacteria bacterium RIFCSPHIGHO2_02_FULL_55_25</name>
    <dbReference type="NCBI Taxonomy" id="1798498"/>
    <lineage>
        <taxon>Bacteria</taxon>
        <taxon>Candidatus Kaiseribacteriota</taxon>
    </lineage>
</organism>
<sequence length="102" mass="11586">MKFPERHKRTQRTVERLLKDANELAARIPKPELAGIGNEKVHIELKDDAITKDPAEVEKMLPKEGGMHIEKADGRSADMYSGDEPGAEWLRKHDPAYKPDNK</sequence>
<accession>A0A1F6E5U1</accession>
<gene>
    <name evidence="2" type="ORF">A3C20_04940</name>
</gene>
<dbReference type="Proteomes" id="UP000176914">
    <property type="component" value="Unassembled WGS sequence"/>
</dbReference>